<accession>A0A507AV08</accession>
<dbReference type="SUPFAM" id="SSF82199">
    <property type="entry name" value="SET domain"/>
    <property type="match status" value="1"/>
</dbReference>
<keyword evidence="4" id="KW-1185">Reference proteome</keyword>
<dbReference type="OrthoDB" id="2120038at2759"/>
<dbReference type="GO" id="GO:0005739">
    <property type="term" value="C:mitochondrion"/>
    <property type="evidence" value="ECO:0007669"/>
    <property type="project" value="InterPro"/>
</dbReference>
<feature type="compositionally biased region" description="Polar residues" evidence="1">
    <location>
        <begin position="238"/>
        <end position="247"/>
    </location>
</feature>
<organism evidence="3 4">
    <name type="scientific">Thyridium curvatum</name>
    <dbReference type="NCBI Taxonomy" id="1093900"/>
    <lineage>
        <taxon>Eukaryota</taxon>
        <taxon>Fungi</taxon>
        <taxon>Dikarya</taxon>
        <taxon>Ascomycota</taxon>
        <taxon>Pezizomycotina</taxon>
        <taxon>Sordariomycetes</taxon>
        <taxon>Sordariomycetidae</taxon>
        <taxon>Thyridiales</taxon>
        <taxon>Thyridiaceae</taxon>
        <taxon>Thyridium</taxon>
    </lineage>
</organism>
<dbReference type="PROSITE" id="PS50280">
    <property type="entry name" value="SET"/>
    <property type="match status" value="1"/>
</dbReference>
<feature type="domain" description="SET" evidence="2">
    <location>
        <begin position="374"/>
        <end position="599"/>
    </location>
</feature>
<dbReference type="InterPro" id="IPR001214">
    <property type="entry name" value="SET_dom"/>
</dbReference>
<dbReference type="InterPro" id="IPR046341">
    <property type="entry name" value="SET_dom_sf"/>
</dbReference>
<dbReference type="RefSeq" id="XP_030990490.1">
    <property type="nucleotide sequence ID" value="XM_031144713.1"/>
</dbReference>
<proteinExistence type="predicted"/>
<dbReference type="InParanoid" id="A0A507AV08"/>
<dbReference type="EMBL" id="SKBQ01000073">
    <property type="protein sequence ID" value="TPX08779.1"/>
    <property type="molecule type" value="Genomic_DNA"/>
</dbReference>
<dbReference type="Gene3D" id="2.170.270.10">
    <property type="entry name" value="SET domain"/>
    <property type="match status" value="1"/>
</dbReference>
<feature type="compositionally biased region" description="Basic and acidic residues" evidence="1">
    <location>
        <begin position="314"/>
        <end position="326"/>
    </location>
</feature>
<dbReference type="AlphaFoldDB" id="A0A507AV08"/>
<feature type="region of interest" description="Disordered" evidence="1">
    <location>
        <begin position="160"/>
        <end position="379"/>
    </location>
</feature>
<comment type="caution">
    <text evidence="3">The sequence shown here is derived from an EMBL/GenBank/DDBJ whole genome shotgun (WGS) entry which is preliminary data.</text>
</comment>
<name>A0A507AV08_9PEZI</name>
<feature type="compositionally biased region" description="Basic and acidic residues" evidence="1">
    <location>
        <begin position="30"/>
        <end position="41"/>
    </location>
</feature>
<evidence type="ECO:0000313" key="3">
    <source>
        <dbReference type="EMBL" id="TPX08779.1"/>
    </source>
</evidence>
<dbReference type="InterPro" id="IPR034444">
    <property type="entry name" value="Nuo17.8"/>
</dbReference>
<feature type="compositionally biased region" description="Basic and acidic residues" evidence="1">
    <location>
        <begin position="160"/>
        <end position="177"/>
    </location>
</feature>
<evidence type="ECO:0000259" key="2">
    <source>
        <dbReference type="PROSITE" id="PS50280"/>
    </source>
</evidence>
<dbReference type="GeneID" id="41977166"/>
<dbReference type="PANTHER" id="PTHR42100:SF1">
    <property type="entry name" value="OXIDOREDUCTASE 178 KDA SUBUNIT, PUTATIVE (AFU_ORTHOLOGUE AFUA_8G04320)-RELATED"/>
    <property type="match status" value="1"/>
</dbReference>
<dbReference type="PANTHER" id="PTHR42100">
    <property type="entry name" value="OXIDOREDUCTASE 178 KDA SUBUNIT, PUTATIVE (AFU_ORTHOLOGUE AFUA_8G04320)-RELATED"/>
    <property type="match status" value="1"/>
</dbReference>
<dbReference type="Pfam" id="PF00856">
    <property type="entry name" value="SET"/>
    <property type="match status" value="1"/>
</dbReference>
<evidence type="ECO:0000313" key="4">
    <source>
        <dbReference type="Proteomes" id="UP000319257"/>
    </source>
</evidence>
<reference evidence="3 4" key="1">
    <citation type="submission" date="2019-06" db="EMBL/GenBank/DDBJ databases">
        <title>Draft genome sequence of the filamentous fungus Phialemoniopsis curvata isolated from diesel fuel.</title>
        <authorList>
            <person name="Varaljay V.A."/>
            <person name="Lyon W.J."/>
            <person name="Crouch A.L."/>
            <person name="Drake C.E."/>
            <person name="Hollomon J.M."/>
            <person name="Nadeau L.J."/>
            <person name="Nunn H.S."/>
            <person name="Stevenson B.S."/>
            <person name="Bojanowski C.L."/>
            <person name="Crookes-Goodson W.J."/>
        </authorList>
    </citation>
    <scope>NUCLEOTIDE SEQUENCE [LARGE SCALE GENOMIC DNA]</scope>
    <source>
        <strain evidence="3 4">D216</strain>
    </source>
</reference>
<protein>
    <recommendedName>
        <fullName evidence="2">SET domain-containing protein</fullName>
    </recommendedName>
</protein>
<evidence type="ECO:0000256" key="1">
    <source>
        <dbReference type="SAM" id="MobiDB-lite"/>
    </source>
</evidence>
<feature type="region of interest" description="Disordered" evidence="1">
    <location>
        <begin position="1"/>
        <end position="41"/>
    </location>
</feature>
<dbReference type="STRING" id="1093900.A0A507AV08"/>
<gene>
    <name evidence="3" type="ORF">E0L32_009719</name>
</gene>
<dbReference type="Proteomes" id="UP000319257">
    <property type="component" value="Unassembled WGS sequence"/>
</dbReference>
<sequence length="640" mass="70746">MLPLRQRALTAARRSRPTGLRTSRSYASDSHGHGDHGHHAPAVEEGIGAAFYIAVGAIPVSMIAYSMAQPGKDGEPSSLTNAINSLSNFGKDWETRNHVRTVAMEQAAHDKHLLLYAGRNPHIEMKYPEAIQAGSPFNVPAGHYANMDKVVAHYRQQHLDEEDRKAQLAQKKAEAASKDNLPVPLSTGESATRDDDGDIAVIVNIGMDRNRVTGNPSSGRPGPPRPGPSHQWEDGSDASDTLVSSVDASIEGPRPNTTTTRSRLTMIEVPDDGDNSRLPQMPNCEFRQLDPDTIDRLMVPSPPTTLSRGLLTIEARERRERERELQARLFPGQRQEPPARQPSPADISTTISDESAVSPRSSPPPRSPRSPSIPDLPLPSSPGPVVSIKLINQDIGFGVFALTSFRKGDAIYEEDVALEATHDTHVIGRRDVAEEIKRLFRHDQPRLRTLFAAFPYLANIWLPTSSNDLSLDLIRLPSLVRGKGRVVCLIDPGEWQARFDAGAARVQRERHYMPFVRRTFHTDMLTTDWFGQYAFRLSPAEVSDAPHGAHHRAALYAVTCLINHHCAQFNCRVVAEPGRVRVLAHRDIAAGEELRINYQKDGRVRAGEFKCDCCEAAPGRLRRAVSRARAKTRVDKCSLI</sequence>